<dbReference type="InterPro" id="IPR006944">
    <property type="entry name" value="Phage/GTA_portal"/>
</dbReference>
<name>A0ABT3C8W2_9MYCO</name>
<dbReference type="Pfam" id="PF04860">
    <property type="entry name" value="Phage_portal"/>
    <property type="match status" value="1"/>
</dbReference>
<dbReference type="Proteomes" id="UP001526201">
    <property type="component" value="Unassembled WGS sequence"/>
</dbReference>
<protein>
    <submittedName>
        <fullName evidence="1">Phage portal protein</fullName>
    </submittedName>
</protein>
<proteinExistence type="predicted"/>
<dbReference type="Gene3D" id="3.30.1120.70">
    <property type="match status" value="1"/>
</dbReference>
<dbReference type="Gene3D" id="1.20.1270.210">
    <property type="match status" value="1"/>
</dbReference>
<dbReference type="NCBIfam" id="TIGR01537">
    <property type="entry name" value="portal_HK97"/>
    <property type="match status" value="1"/>
</dbReference>
<accession>A0ABT3C8W2</accession>
<sequence length="367" mass="39143">MFALFGGAPSLAGVTVNETSALGLSAVFRSVSLIAGSIAALPLRTVQTRPDGTTQRTTSWLDTPAGPDGITDYEFVETMLLHLLLQGNFFGLKIYGGAGQLLGLQPVHPTAVGIEVKDGRKVYRIQLANGTSTELTDRDVVHIPALSSDGIRGLSPITVARNSFGTSIAGEKASSRLFGSGLLASAIATVDEQLPEEDAKAIKEGLDRKLAGVNNAGEIAFINRSVTITPWSISPADAQFLESRAFQVDEVSRWFGIPPHLLGQTQKQTSFGAGLTEQNRGYARYTLSAWTSRIEARLSRLLSPNLACEFDYSGLVQPDPETEITLLIAQVQAGLLTKNEARRIRNMPALPDGDQLTPAIQSVAAGE</sequence>
<dbReference type="Gene3D" id="3.40.140.120">
    <property type="match status" value="1"/>
</dbReference>
<keyword evidence="2" id="KW-1185">Reference proteome</keyword>
<evidence type="ECO:0000313" key="1">
    <source>
        <dbReference type="EMBL" id="MCV7225851.1"/>
    </source>
</evidence>
<reference evidence="1 2" key="1">
    <citation type="journal article" date="2022" name="BMC Genomics">
        <title>Comparative genome analysis of mycobacteria focusing on tRNA and non-coding RNA.</title>
        <authorList>
            <person name="Behra P.R.K."/>
            <person name="Pettersson B.M.F."/>
            <person name="Ramesh M."/>
            <person name="Das S."/>
            <person name="Dasgupta S."/>
            <person name="Kirsebom L.A."/>
        </authorList>
    </citation>
    <scope>NUCLEOTIDE SEQUENCE [LARGE SCALE GENOMIC DNA]</scope>
    <source>
        <strain evidence="1 2">DSM 44078</strain>
    </source>
</reference>
<organism evidence="1 2">
    <name type="scientific">Mycolicibacterium komossense</name>
    <dbReference type="NCBI Taxonomy" id="1779"/>
    <lineage>
        <taxon>Bacteria</taxon>
        <taxon>Bacillati</taxon>
        <taxon>Actinomycetota</taxon>
        <taxon>Actinomycetes</taxon>
        <taxon>Mycobacteriales</taxon>
        <taxon>Mycobacteriaceae</taxon>
        <taxon>Mycolicibacterium</taxon>
    </lineage>
</organism>
<dbReference type="InterPro" id="IPR006427">
    <property type="entry name" value="Portal_HK97"/>
</dbReference>
<dbReference type="EMBL" id="JACKTY010000020">
    <property type="protein sequence ID" value="MCV7225851.1"/>
    <property type="molecule type" value="Genomic_DNA"/>
</dbReference>
<comment type="caution">
    <text evidence="1">The sequence shown here is derived from an EMBL/GenBank/DDBJ whole genome shotgun (WGS) entry which is preliminary data.</text>
</comment>
<evidence type="ECO:0000313" key="2">
    <source>
        <dbReference type="Proteomes" id="UP001526201"/>
    </source>
</evidence>
<gene>
    <name evidence="1" type="ORF">H7J73_07370</name>
</gene>